<dbReference type="NCBIfam" id="TIGR00380">
    <property type="entry name" value="cobal_cbiB"/>
    <property type="match status" value="1"/>
</dbReference>
<keyword evidence="5 9" id="KW-0169">Cobalamin biosynthesis</keyword>
<dbReference type="HAMAP" id="MF_00024">
    <property type="entry name" value="CobD_CbiB"/>
    <property type="match status" value="1"/>
</dbReference>
<evidence type="ECO:0000256" key="3">
    <source>
        <dbReference type="ARBA" id="ARBA00006263"/>
    </source>
</evidence>
<keyword evidence="8 9" id="KW-0472">Membrane</keyword>
<dbReference type="InterPro" id="IPR004485">
    <property type="entry name" value="Cobalamin_biosynth_CobD/CbiB"/>
</dbReference>
<keyword evidence="6 9" id="KW-0812">Transmembrane</keyword>
<comment type="similarity">
    <text evidence="3 9">Belongs to the CobD/CbiB family.</text>
</comment>
<keyword evidence="4 9" id="KW-1003">Cell membrane</keyword>
<comment type="subcellular location">
    <subcellularLocation>
        <location evidence="1 9">Cell membrane</location>
        <topology evidence="1 9">Multi-pass membrane protein</topology>
    </subcellularLocation>
</comment>
<evidence type="ECO:0000313" key="10">
    <source>
        <dbReference type="EMBL" id="MFC6395497.1"/>
    </source>
</evidence>
<evidence type="ECO:0000256" key="6">
    <source>
        <dbReference type="ARBA" id="ARBA00022692"/>
    </source>
</evidence>
<accession>A0ABW1WWS2</accession>
<organism evidence="10 11">
    <name type="scientific">Luteococcus sanguinis</name>
    <dbReference type="NCBI Taxonomy" id="174038"/>
    <lineage>
        <taxon>Bacteria</taxon>
        <taxon>Bacillati</taxon>
        <taxon>Actinomycetota</taxon>
        <taxon>Actinomycetes</taxon>
        <taxon>Propionibacteriales</taxon>
        <taxon>Propionibacteriaceae</taxon>
        <taxon>Luteococcus</taxon>
    </lineage>
</organism>
<dbReference type="RefSeq" id="WP_386769072.1">
    <property type="nucleotide sequence ID" value="NZ_JBHSUA010000003.1"/>
</dbReference>
<gene>
    <name evidence="10" type="primary">cbiB</name>
    <name evidence="9" type="synonym">cobD</name>
    <name evidence="10" type="ORF">ACFP57_00600</name>
</gene>
<evidence type="ECO:0000256" key="1">
    <source>
        <dbReference type="ARBA" id="ARBA00004651"/>
    </source>
</evidence>
<dbReference type="PANTHER" id="PTHR34308:SF1">
    <property type="entry name" value="COBALAMIN BIOSYNTHESIS PROTEIN CBIB"/>
    <property type="match status" value="1"/>
</dbReference>
<comment type="caution">
    <text evidence="10">The sequence shown here is derived from an EMBL/GenBank/DDBJ whole genome shotgun (WGS) entry which is preliminary data.</text>
</comment>
<sequence>MTDHDHVHALSLWGPRGWGLAVGSAVDAVLGDPQQHHPVAWFGSWASAVESRTYRDSRVAGVVHVVACLAPVLALGAAAERAGRGRPVVAAGTMALATWACVGGRNLADTGVLLADLTETDLPAARGRLGWLCGRLADDLGPDELCRAGIESLAENTADAVVASLFWGAVAGVPGVLAHRGINTLDAMVGHHNERYENFGCLAARLDDLACWVPARLTAVLGALLAPVVGGSVRTTWRVVRRDASNHPSPNGGWCEAAWAGALGVQLGGRNVYPGGRVEVRGLLGDGPRPGADDLRRAARLNRAAQLAATVLFAGVGSVVGKSGSTGGGQGSPVIHGRR</sequence>
<reference evidence="11" key="1">
    <citation type="journal article" date="2019" name="Int. J. Syst. Evol. Microbiol.">
        <title>The Global Catalogue of Microorganisms (GCM) 10K type strain sequencing project: providing services to taxonomists for standard genome sequencing and annotation.</title>
        <authorList>
            <consortium name="The Broad Institute Genomics Platform"/>
            <consortium name="The Broad Institute Genome Sequencing Center for Infectious Disease"/>
            <person name="Wu L."/>
            <person name="Ma J."/>
        </authorList>
    </citation>
    <scope>NUCLEOTIDE SEQUENCE [LARGE SCALE GENOMIC DNA]</scope>
    <source>
        <strain evidence="11">CGMCC 1.15277</strain>
    </source>
</reference>
<dbReference type="EMBL" id="JBHSUA010000003">
    <property type="protein sequence ID" value="MFC6395497.1"/>
    <property type="molecule type" value="Genomic_DNA"/>
</dbReference>
<dbReference type="Proteomes" id="UP001596266">
    <property type="component" value="Unassembled WGS sequence"/>
</dbReference>
<comment type="pathway">
    <text evidence="2 9">Cofactor biosynthesis; adenosylcobalamin biosynthesis.</text>
</comment>
<dbReference type="PANTHER" id="PTHR34308">
    <property type="entry name" value="COBALAMIN BIOSYNTHESIS PROTEIN CBIB"/>
    <property type="match status" value="1"/>
</dbReference>
<evidence type="ECO:0000256" key="5">
    <source>
        <dbReference type="ARBA" id="ARBA00022573"/>
    </source>
</evidence>
<evidence type="ECO:0000256" key="4">
    <source>
        <dbReference type="ARBA" id="ARBA00022475"/>
    </source>
</evidence>
<proteinExistence type="inferred from homology"/>
<dbReference type="Pfam" id="PF03186">
    <property type="entry name" value="CobD_Cbib"/>
    <property type="match status" value="1"/>
</dbReference>
<protein>
    <recommendedName>
        <fullName evidence="9">Cobalamin biosynthesis protein CobD</fullName>
    </recommendedName>
</protein>
<evidence type="ECO:0000256" key="9">
    <source>
        <dbReference type="HAMAP-Rule" id="MF_00024"/>
    </source>
</evidence>
<evidence type="ECO:0000313" key="11">
    <source>
        <dbReference type="Proteomes" id="UP001596266"/>
    </source>
</evidence>
<comment type="function">
    <text evidence="9">Converts cobyric acid to cobinamide by the addition of aminopropanol on the F carboxylic group.</text>
</comment>
<keyword evidence="11" id="KW-1185">Reference proteome</keyword>
<evidence type="ECO:0000256" key="8">
    <source>
        <dbReference type="ARBA" id="ARBA00023136"/>
    </source>
</evidence>
<name>A0ABW1WWS2_9ACTN</name>
<evidence type="ECO:0000256" key="2">
    <source>
        <dbReference type="ARBA" id="ARBA00004953"/>
    </source>
</evidence>
<keyword evidence="7 9" id="KW-1133">Transmembrane helix</keyword>
<evidence type="ECO:0000256" key="7">
    <source>
        <dbReference type="ARBA" id="ARBA00022989"/>
    </source>
</evidence>